<dbReference type="Pfam" id="PF14420">
    <property type="entry name" value="Clr5"/>
    <property type="match status" value="1"/>
</dbReference>
<sequence length="243" mass="27489">MDYPSRRPPNIAPASQPQFGLSYTGHRYPPAQQVYGAYSTDQDIFFVQQRHNPSGQVASLPYHAPYPSSLPTVLSSHAQHDAEIAGNDQSTSAPAEAPSPMAPPARPRKRKAPTLRAEDWEPYKDRILDLHTVQGLSLPEVRQIIEKEYGFQAKERQYRTRISQWGMDKNVKPQEMAAIVRKRQRRKLVETNKGQLVFEVRGSQVEPQKIERWMKRKGVVESSLYAPSPAACKLSTSEARIPC</sequence>
<gene>
    <name evidence="3" type="ORF">K469DRAFT_602421</name>
</gene>
<dbReference type="PANTHER" id="PTHR38788:SF3">
    <property type="entry name" value="CLR5 DOMAIN-CONTAINING PROTEIN"/>
    <property type="match status" value="1"/>
</dbReference>
<feature type="region of interest" description="Disordered" evidence="1">
    <location>
        <begin position="82"/>
        <end position="113"/>
    </location>
</feature>
<reference evidence="3" key="1">
    <citation type="journal article" date="2020" name="Stud. Mycol.">
        <title>101 Dothideomycetes genomes: a test case for predicting lifestyles and emergence of pathogens.</title>
        <authorList>
            <person name="Haridas S."/>
            <person name="Albert R."/>
            <person name="Binder M."/>
            <person name="Bloem J."/>
            <person name="Labutti K."/>
            <person name="Salamov A."/>
            <person name="Andreopoulos B."/>
            <person name="Baker S."/>
            <person name="Barry K."/>
            <person name="Bills G."/>
            <person name="Bluhm B."/>
            <person name="Cannon C."/>
            <person name="Castanera R."/>
            <person name="Culley D."/>
            <person name="Daum C."/>
            <person name="Ezra D."/>
            <person name="Gonzalez J."/>
            <person name="Henrissat B."/>
            <person name="Kuo A."/>
            <person name="Liang C."/>
            <person name="Lipzen A."/>
            <person name="Lutzoni F."/>
            <person name="Magnuson J."/>
            <person name="Mondo S."/>
            <person name="Nolan M."/>
            <person name="Ohm R."/>
            <person name="Pangilinan J."/>
            <person name="Park H.-J."/>
            <person name="Ramirez L."/>
            <person name="Alfaro M."/>
            <person name="Sun H."/>
            <person name="Tritt A."/>
            <person name="Yoshinaga Y."/>
            <person name="Zwiers L.-H."/>
            <person name="Turgeon B."/>
            <person name="Goodwin S."/>
            <person name="Spatafora J."/>
            <person name="Crous P."/>
            <person name="Grigoriev I."/>
        </authorList>
    </citation>
    <scope>NUCLEOTIDE SEQUENCE</scope>
    <source>
        <strain evidence="3">CBS 207.26</strain>
    </source>
</reference>
<accession>A0A6A6DF13</accession>
<organism evidence="3 4">
    <name type="scientific">Zopfia rhizophila CBS 207.26</name>
    <dbReference type="NCBI Taxonomy" id="1314779"/>
    <lineage>
        <taxon>Eukaryota</taxon>
        <taxon>Fungi</taxon>
        <taxon>Dikarya</taxon>
        <taxon>Ascomycota</taxon>
        <taxon>Pezizomycotina</taxon>
        <taxon>Dothideomycetes</taxon>
        <taxon>Dothideomycetes incertae sedis</taxon>
        <taxon>Zopfiaceae</taxon>
        <taxon>Zopfia</taxon>
    </lineage>
</organism>
<dbReference type="AlphaFoldDB" id="A0A6A6DF13"/>
<feature type="domain" description="Clr5" evidence="2">
    <location>
        <begin position="117"/>
        <end position="169"/>
    </location>
</feature>
<dbReference type="PANTHER" id="PTHR38788">
    <property type="entry name" value="CLR5 DOMAIN-CONTAINING PROTEIN"/>
    <property type="match status" value="1"/>
</dbReference>
<proteinExistence type="predicted"/>
<evidence type="ECO:0000256" key="1">
    <source>
        <dbReference type="SAM" id="MobiDB-lite"/>
    </source>
</evidence>
<evidence type="ECO:0000313" key="3">
    <source>
        <dbReference type="EMBL" id="KAF2177735.1"/>
    </source>
</evidence>
<dbReference type="InterPro" id="IPR025676">
    <property type="entry name" value="Clr5_dom"/>
</dbReference>
<keyword evidence="4" id="KW-1185">Reference proteome</keyword>
<evidence type="ECO:0000259" key="2">
    <source>
        <dbReference type="Pfam" id="PF14420"/>
    </source>
</evidence>
<name>A0A6A6DF13_9PEZI</name>
<feature type="compositionally biased region" description="Pro residues" evidence="1">
    <location>
        <begin position="1"/>
        <end position="11"/>
    </location>
</feature>
<dbReference type="EMBL" id="ML994685">
    <property type="protein sequence ID" value="KAF2177735.1"/>
    <property type="molecule type" value="Genomic_DNA"/>
</dbReference>
<dbReference type="Proteomes" id="UP000800200">
    <property type="component" value="Unassembled WGS sequence"/>
</dbReference>
<feature type="region of interest" description="Disordered" evidence="1">
    <location>
        <begin position="1"/>
        <end position="25"/>
    </location>
</feature>
<dbReference type="OrthoDB" id="5986190at2759"/>
<protein>
    <recommendedName>
        <fullName evidence="2">Clr5 domain-containing protein</fullName>
    </recommendedName>
</protein>
<evidence type="ECO:0000313" key="4">
    <source>
        <dbReference type="Proteomes" id="UP000800200"/>
    </source>
</evidence>